<dbReference type="PANTHER" id="PTHR42052:SF1">
    <property type="entry name" value="ABM DOMAIN-CONTAINING PROTEIN"/>
    <property type="match status" value="1"/>
</dbReference>
<dbReference type="SUPFAM" id="SSF54909">
    <property type="entry name" value="Dimeric alpha+beta barrel"/>
    <property type="match status" value="1"/>
</dbReference>
<keyword evidence="2" id="KW-1185">Reference proteome</keyword>
<protein>
    <recommendedName>
        <fullName evidence="3">ABM domain-containing protein</fullName>
    </recommendedName>
</protein>
<organism evidence="1 2">
    <name type="scientific">Madurella mycetomatis</name>
    <dbReference type="NCBI Taxonomy" id="100816"/>
    <lineage>
        <taxon>Eukaryota</taxon>
        <taxon>Fungi</taxon>
        <taxon>Dikarya</taxon>
        <taxon>Ascomycota</taxon>
        <taxon>Pezizomycotina</taxon>
        <taxon>Sordariomycetes</taxon>
        <taxon>Sordariomycetidae</taxon>
        <taxon>Sordariales</taxon>
        <taxon>Sordariales incertae sedis</taxon>
        <taxon>Madurella</taxon>
    </lineage>
</organism>
<dbReference type="VEuPathDB" id="FungiDB:MMYC01_209763"/>
<evidence type="ECO:0000313" key="1">
    <source>
        <dbReference type="EMBL" id="KXX73327.1"/>
    </source>
</evidence>
<dbReference type="AlphaFoldDB" id="A0A175VPA3"/>
<dbReference type="Proteomes" id="UP000078237">
    <property type="component" value="Unassembled WGS sequence"/>
</dbReference>
<dbReference type="InterPro" id="IPR011008">
    <property type="entry name" value="Dimeric_a/b-barrel"/>
</dbReference>
<reference evidence="1 2" key="1">
    <citation type="journal article" date="2016" name="Genome Announc.">
        <title>Genome Sequence of Madurella mycetomatis mm55, Isolated from a Human Mycetoma Case in Sudan.</title>
        <authorList>
            <person name="Smit S."/>
            <person name="Derks M.F."/>
            <person name="Bervoets S."/>
            <person name="Fahal A."/>
            <person name="van Leeuwen W."/>
            <person name="van Belkum A."/>
            <person name="van de Sande W.W."/>
        </authorList>
    </citation>
    <scope>NUCLEOTIDE SEQUENCE [LARGE SCALE GENOMIC DNA]</scope>
    <source>
        <strain evidence="2">mm55</strain>
    </source>
</reference>
<dbReference type="Gene3D" id="3.30.70.100">
    <property type="match status" value="2"/>
</dbReference>
<name>A0A175VPA3_9PEZI</name>
<evidence type="ECO:0000313" key="2">
    <source>
        <dbReference type="Proteomes" id="UP000078237"/>
    </source>
</evidence>
<evidence type="ECO:0008006" key="3">
    <source>
        <dbReference type="Google" id="ProtNLM"/>
    </source>
</evidence>
<dbReference type="EMBL" id="LCTW02000493">
    <property type="protein sequence ID" value="KXX73327.1"/>
    <property type="molecule type" value="Genomic_DNA"/>
</dbReference>
<dbReference type="OrthoDB" id="3542212at2759"/>
<proteinExistence type="predicted"/>
<comment type="caution">
    <text evidence="1">The sequence shown here is derived from an EMBL/GenBank/DDBJ whole genome shotgun (WGS) entry which is preliminary data.</text>
</comment>
<sequence>MTVTEFAVIHFTSTPLSDSVREFLTSSTHLQDSWHAANFPTLPSSASDRAVAWFEQIENPSHLMTTARWDSVAAHWQWIRSDTNIGVMKALGDHIISQDTVLFHVDADIFDETSSPGSIQLLQSPVISVSRIFVAPENKEAFHAKFNKVRNVLEEYARPGLVQFGWREDIEAGTKEEFVLVCGWESVEKHLGFAEAPGLGQFQEIQQYIETADIKHYKRVL</sequence>
<gene>
    <name evidence="1" type="ORF">MMYC01_209763</name>
</gene>
<dbReference type="PANTHER" id="PTHR42052">
    <property type="entry name" value="ABM DOMAIN-CONTAINING PROTEIN"/>
    <property type="match status" value="1"/>
</dbReference>
<accession>A0A175VPA3</accession>